<dbReference type="EMBL" id="OV696688">
    <property type="protein sequence ID" value="CAH1257699.1"/>
    <property type="molecule type" value="Genomic_DNA"/>
</dbReference>
<name>A0A8J9ZQE5_BRALA</name>
<feature type="transmembrane region" description="Helical" evidence="2">
    <location>
        <begin position="7"/>
        <end position="27"/>
    </location>
</feature>
<dbReference type="Proteomes" id="UP000838412">
    <property type="component" value="Chromosome 3"/>
</dbReference>
<dbReference type="InterPro" id="IPR001695">
    <property type="entry name" value="Lysyl_oxidase"/>
</dbReference>
<dbReference type="OrthoDB" id="547291at2759"/>
<dbReference type="PRINTS" id="PR00074">
    <property type="entry name" value="LYSYLOXIDASE"/>
</dbReference>
<evidence type="ECO:0000256" key="2">
    <source>
        <dbReference type="SAM" id="Phobius"/>
    </source>
</evidence>
<dbReference type="PANTHER" id="PTHR45817:SF8">
    <property type="entry name" value="LYSYL OXIDASE HOMOLOG 1"/>
    <property type="match status" value="1"/>
</dbReference>
<organism evidence="3 4">
    <name type="scientific">Branchiostoma lanceolatum</name>
    <name type="common">Common lancelet</name>
    <name type="synonym">Amphioxus lanceolatum</name>
    <dbReference type="NCBI Taxonomy" id="7740"/>
    <lineage>
        <taxon>Eukaryota</taxon>
        <taxon>Metazoa</taxon>
        <taxon>Chordata</taxon>
        <taxon>Cephalochordata</taxon>
        <taxon>Leptocardii</taxon>
        <taxon>Amphioxiformes</taxon>
        <taxon>Branchiostomatidae</taxon>
        <taxon>Branchiostoma</taxon>
    </lineage>
</organism>
<evidence type="ECO:0000256" key="1">
    <source>
        <dbReference type="SAM" id="MobiDB-lite"/>
    </source>
</evidence>
<protein>
    <submittedName>
        <fullName evidence="3">LOXL1 protein</fullName>
    </submittedName>
</protein>
<dbReference type="GO" id="GO:0005615">
    <property type="term" value="C:extracellular space"/>
    <property type="evidence" value="ECO:0007669"/>
    <property type="project" value="TreeGrafter"/>
</dbReference>
<evidence type="ECO:0000313" key="4">
    <source>
        <dbReference type="Proteomes" id="UP000838412"/>
    </source>
</evidence>
<keyword evidence="2" id="KW-0812">Transmembrane</keyword>
<proteinExistence type="predicted"/>
<dbReference type="GO" id="GO:0005507">
    <property type="term" value="F:copper ion binding"/>
    <property type="evidence" value="ECO:0007669"/>
    <property type="project" value="InterPro"/>
</dbReference>
<keyword evidence="4" id="KW-1185">Reference proteome</keyword>
<feature type="compositionally biased region" description="Polar residues" evidence="1">
    <location>
        <begin position="88"/>
        <end position="107"/>
    </location>
</feature>
<dbReference type="AlphaFoldDB" id="A0A8J9ZQE5"/>
<dbReference type="PANTHER" id="PTHR45817">
    <property type="entry name" value="LYSYL OXIDASE-LIKE-RELATED"/>
    <property type="match status" value="1"/>
</dbReference>
<keyword evidence="2" id="KW-0472">Membrane</keyword>
<keyword evidence="2" id="KW-1133">Transmembrane helix</keyword>
<dbReference type="GO" id="GO:0030199">
    <property type="term" value="P:collagen fibril organization"/>
    <property type="evidence" value="ECO:0007669"/>
    <property type="project" value="TreeGrafter"/>
</dbReference>
<gene>
    <name evidence="3" type="primary">LOXL1</name>
    <name evidence="3" type="ORF">BLAG_LOCUS15522</name>
</gene>
<sequence length="354" mass="40446">MPSQCRKVFQFCGVASFVVFCMLYGVYQYQYSYNGNYYSPYNSYGSASASSYAQQYQQYLRRYFGAGSQYASQYGSSSYGSSSYGSQRVQPGSQPQYAYQQYSTGTGSRQAARRSSSRRSPAYSYRTAGRTSGRRSNALRRTGLPDLVPDAALVQSTAYTENVPLYRLQCAKSEKCLSSSAYSRASTQDSVRRLLRFSQRTFNEGDADFLPNTDPSQWEWHACHQHHHSMEVFTYYDLLDEHTGKKEAEGHKASFCLEDTGCTFWTQRKYLCNTGVQGISAGCWDTYKHDIDCQWIDITDVKPGNYILEISINPERRVRESNFDNNRITCDVQLYRNSVHLSNCVRTHLRSNRG</sequence>
<dbReference type="GO" id="GO:0004720">
    <property type="term" value="F:protein-lysine 6-oxidase activity"/>
    <property type="evidence" value="ECO:0007669"/>
    <property type="project" value="TreeGrafter"/>
</dbReference>
<reference evidence="3" key="1">
    <citation type="submission" date="2022-01" db="EMBL/GenBank/DDBJ databases">
        <authorList>
            <person name="Braso-Vives M."/>
        </authorList>
    </citation>
    <scope>NUCLEOTIDE SEQUENCE</scope>
</reference>
<feature type="region of interest" description="Disordered" evidence="1">
    <location>
        <begin position="82"/>
        <end position="137"/>
    </location>
</feature>
<dbReference type="InterPro" id="IPR050912">
    <property type="entry name" value="LOX-like_protein"/>
</dbReference>
<evidence type="ECO:0000313" key="3">
    <source>
        <dbReference type="EMBL" id="CAH1257699.1"/>
    </source>
</evidence>
<accession>A0A8J9ZQE5</accession>
<dbReference type="Pfam" id="PF01186">
    <property type="entry name" value="Lysyl_oxidase"/>
    <property type="match status" value="1"/>
</dbReference>